<dbReference type="eggNOG" id="ENOG5032S8P">
    <property type="taxonomic scope" value="Bacteria"/>
</dbReference>
<protein>
    <recommendedName>
        <fullName evidence="4">DUF4271 domain-containing protein</fullName>
    </recommendedName>
</protein>
<gene>
    <name evidence="2" type="ORF">SAMN05216261_0717</name>
</gene>
<dbReference type="OrthoDB" id="1445921at2"/>
<accession>A0A1M6B158</accession>
<dbReference type="AlphaFoldDB" id="A0A1M6B158"/>
<keyword evidence="3" id="KW-1185">Reference proteome</keyword>
<feature type="transmembrane region" description="Helical" evidence="1">
    <location>
        <begin position="61"/>
        <end position="80"/>
    </location>
</feature>
<evidence type="ECO:0000256" key="1">
    <source>
        <dbReference type="SAM" id="Phobius"/>
    </source>
</evidence>
<dbReference type="RefSeq" id="WP_019385959.1">
    <property type="nucleotide sequence ID" value="NZ_ALIH01000001.1"/>
</dbReference>
<reference evidence="2 3" key="1">
    <citation type="submission" date="2016-11" db="EMBL/GenBank/DDBJ databases">
        <authorList>
            <person name="Jaros S."/>
            <person name="Januszkiewicz K."/>
            <person name="Wedrychowicz H."/>
        </authorList>
    </citation>
    <scope>NUCLEOTIDE SEQUENCE [LARGE SCALE GENOMIC DNA]</scope>
    <source>
        <strain evidence="2 3">CGMCC 1.12213</strain>
    </source>
</reference>
<dbReference type="Proteomes" id="UP000184396">
    <property type="component" value="Unassembled WGS sequence"/>
</dbReference>
<dbReference type="STRING" id="1178825.SAMN05216261_0717"/>
<feature type="transmembrane region" description="Helical" evidence="1">
    <location>
        <begin position="26"/>
        <end position="49"/>
    </location>
</feature>
<organism evidence="2 3">
    <name type="scientific">Algibacter luteus</name>
    <dbReference type="NCBI Taxonomy" id="1178825"/>
    <lineage>
        <taxon>Bacteria</taxon>
        <taxon>Pseudomonadati</taxon>
        <taxon>Bacteroidota</taxon>
        <taxon>Flavobacteriia</taxon>
        <taxon>Flavobacteriales</taxon>
        <taxon>Flavobacteriaceae</taxon>
        <taxon>Algibacter</taxon>
    </lineage>
</organism>
<evidence type="ECO:0000313" key="2">
    <source>
        <dbReference type="EMBL" id="SHI42203.1"/>
    </source>
</evidence>
<evidence type="ECO:0000313" key="3">
    <source>
        <dbReference type="Proteomes" id="UP000184396"/>
    </source>
</evidence>
<sequence length="125" mass="14796">MSTFDALFFHFFQYYKSKKSKKTNSIATFYLTLLQSSLLLLLGVFFAGFFKQMHVQTMSSVKAWTLFGLVVIFLYFKNWIQYSGKKRKVLNAKVLKNRKLHYNIWLLWLLPVVILGLTYVLYQAT</sequence>
<proteinExistence type="predicted"/>
<feature type="transmembrane region" description="Helical" evidence="1">
    <location>
        <begin position="100"/>
        <end position="122"/>
    </location>
</feature>
<keyword evidence="1" id="KW-0812">Transmembrane</keyword>
<name>A0A1M6B158_9FLAO</name>
<evidence type="ECO:0008006" key="4">
    <source>
        <dbReference type="Google" id="ProtNLM"/>
    </source>
</evidence>
<keyword evidence="1" id="KW-0472">Membrane</keyword>
<keyword evidence="1" id="KW-1133">Transmembrane helix</keyword>
<dbReference type="EMBL" id="FQYK01000001">
    <property type="protein sequence ID" value="SHI42203.1"/>
    <property type="molecule type" value="Genomic_DNA"/>
</dbReference>